<dbReference type="InterPro" id="IPR011051">
    <property type="entry name" value="RmlC_Cupin_sf"/>
</dbReference>
<evidence type="ECO:0000259" key="2">
    <source>
        <dbReference type="PROSITE" id="PS50943"/>
    </source>
</evidence>
<name>A0A2H0LSU8_9BACT</name>
<dbReference type="Proteomes" id="UP000230859">
    <property type="component" value="Unassembled WGS sequence"/>
</dbReference>
<comment type="caution">
    <text evidence="3">The sequence shown here is derived from an EMBL/GenBank/DDBJ whole genome shotgun (WGS) entry which is preliminary data.</text>
</comment>
<dbReference type="PROSITE" id="PS50943">
    <property type="entry name" value="HTH_CROC1"/>
    <property type="match status" value="1"/>
</dbReference>
<sequence length="205" mass="23031">MNALIEPPIQDFGEPQPDPVSHIGAAMRVLRQRRGQKAVELAKSAGLDPRTYAAIEKGRIKNPSLQNIEAIARALDITPSELFSQHTTQQPDNLFIGTQKGEFTLDYEERGFRIISFTPPHPSFFVGKVLMHQGARLDAGIFPMEGHLFIQIVFGKLALSVNRQEFFLKEGNTLLINSKLPYAFFNPHIRETSFLLTSVPSFIKK</sequence>
<feature type="domain" description="HTH cro/C1-type" evidence="2">
    <location>
        <begin position="27"/>
        <end position="82"/>
    </location>
</feature>
<dbReference type="PANTHER" id="PTHR46797:SF1">
    <property type="entry name" value="METHYLPHOSPHONATE SYNTHASE"/>
    <property type="match status" value="1"/>
</dbReference>
<keyword evidence="1" id="KW-0238">DNA-binding</keyword>
<dbReference type="SUPFAM" id="SSF47413">
    <property type="entry name" value="lambda repressor-like DNA-binding domains"/>
    <property type="match status" value="1"/>
</dbReference>
<dbReference type="EMBL" id="PCVY01000008">
    <property type="protein sequence ID" value="PIQ87436.1"/>
    <property type="molecule type" value="Genomic_DNA"/>
</dbReference>
<evidence type="ECO:0000256" key="1">
    <source>
        <dbReference type="ARBA" id="ARBA00023125"/>
    </source>
</evidence>
<dbReference type="InterPro" id="IPR001387">
    <property type="entry name" value="Cro/C1-type_HTH"/>
</dbReference>
<dbReference type="GO" id="GO:0005829">
    <property type="term" value="C:cytosol"/>
    <property type="evidence" value="ECO:0007669"/>
    <property type="project" value="TreeGrafter"/>
</dbReference>
<dbReference type="GO" id="GO:0003700">
    <property type="term" value="F:DNA-binding transcription factor activity"/>
    <property type="evidence" value="ECO:0007669"/>
    <property type="project" value="TreeGrafter"/>
</dbReference>
<dbReference type="CDD" id="cd00093">
    <property type="entry name" value="HTH_XRE"/>
    <property type="match status" value="1"/>
</dbReference>
<dbReference type="SUPFAM" id="SSF51182">
    <property type="entry name" value="RmlC-like cupins"/>
    <property type="match status" value="1"/>
</dbReference>
<evidence type="ECO:0000313" key="3">
    <source>
        <dbReference type="EMBL" id="PIQ87436.1"/>
    </source>
</evidence>
<proteinExistence type="predicted"/>
<dbReference type="Gene3D" id="1.10.260.40">
    <property type="entry name" value="lambda repressor-like DNA-binding domains"/>
    <property type="match status" value="1"/>
</dbReference>
<accession>A0A2H0LSU8</accession>
<reference evidence="3 4" key="1">
    <citation type="submission" date="2017-09" db="EMBL/GenBank/DDBJ databases">
        <title>Depth-based differentiation of microbial function through sediment-hosted aquifers and enrichment of novel symbionts in the deep terrestrial subsurface.</title>
        <authorList>
            <person name="Probst A.J."/>
            <person name="Ladd B."/>
            <person name="Jarett J.K."/>
            <person name="Geller-Mcgrath D.E."/>
            <person name="Sieber C.M."/>
            <person name="Emerson J.B."/>
            <person name="Anantharaman K."/>
            <person name="Thomas B.C."/>
            <person name="Malmstrom R."/>
            <person name="Stieglmeier M."/>
            <person name="Klingl A."/>
            <person name="Woyke T."/>
            <person name="Ryan C.M."/>
            <person name="Banfield J.F."/>
        </authorList>
    </citation>
    <scope>NUCLEOTIDE SEQUENCE [LARGE SCALE GENOMIC DNA]</scope>
    <source>
        <strain evidence="3">CG11_big_fil_rev_8_21_14_0_20_45_26</strain>
    </source>
</reference>
<dbReference type="GO" id="GO:0003677">
    <property type="term" value="F:DNA binding"/>
    <property type="evidence" value="ECO:0007669"/>
    <property type="project" value="UniProtKB-KW"/>
</dbReference>
<evidence type="ECO:0000313" key="4">
    <source>
        <dbReference type="Proteomes" id="UP000230859"/>
    </source>
</evidence>
<dbReference type="PANTHER" id="PTHR46797">
    <property type="entry name" value="HTH-TYPE TRANSCRIPTIONAL REGULATOR"/>
    <property type="match status" value="1"/>
</dbReference>
<protein>
    <recommendedName>
        <fullName evidence="2">HTH cro/C1-type domain-containing protein</fullName>
    </recommendedName>
</protein>
<gene>
    <name evidence="3" type="ORF">COV74_00760</name>
</gene>
<dbReference type="InterPro" id="IPR010982">
    <property type="entry name" value="Lambda_DNA-bd_dom_sf"/>
</dbReference>
<dbReference type="SMART" id="SM00530">
    <property type="entry name" value="HTH_XRE"/>
    <property type="match status" value="1"/>
</dbReference>
<dbReference type="Pfam" id="PF01381">
    <property type="entry name" value="HTH_3"/>
    <property type="match status" value="1"/>
</dbReference>
<dbReference type="AlphaFoldDB" id="A0A2H0LSU8"/>
<dbReference type="InterPro" id="IPR050807">
    <property type="entry name" value="TransReg_Diox_bact_type"/>
</dbReference>
<organism evidence="3 4">
    <name type="scientific">Candidatus Abzuiibacterium crystallinum</name>
    <dbReference type="NCBI Taxonomy" id="1974748"/>
    <lineage>
        <taxon>Bacteria</taxon>
        <taxon>Pseudomonadati</taxon>
        <taxon>Candidatus Omnitrophota</taxon>
        <taxon>Candidatus Abzuiibacterium</taxon>
    </lineage>
</organism>